<evidence type="ECO:0000313" key="1">
    <source>
        <dbReference type="EMBL" id="QHU15071.1"/>
    </source>
</evidence>
<dbReference type="EMBL" id="MN740849">
    <property type="protein sequence ID" value="QHU15071.1"/>
    <property type="molecule type" value="Genomic_DNA"/>
</dbReference>
<dbReference type="AlphaFoldDB" id="A0A6C0KD13"/>
<name>A0A6C0KD13_9ZZZZ</name>
<accession>A0A6C0KD13</accession>
<reference evidence="1" key="1">
    <citation type="journal article" date="2020" name="Nature">
        <title>Giant virus diversity and host interactions through global metagenomics.</title>
        <authorList>
            <person name="Schulz F."/>
            <person name="Roux S."/>
            <person name="Paez-Espino D."/>
            <person name="Jungbluth S."/>
            <person name="Walsh D.A."/>
            <person name="Denef V.J."/>
            <person name="McMahon K.D."/>
            <person name="Konstantinidis K.T."/>
            <person name="Eloe-Fadrosh E.A."/>
            <person name="Kyrpides N.C."/>
            <person name="Woyke T."/>
        </authorList>
    </citation>
    <scope>NUCLEOTIDE SEQUENCE</scope>
    <source>
        <strain evidence="1">GVMAG-S-1102244-55</strain>
    </source>
</reference>
<protein>
    <submittedName>
        <fullName evidence="1">Uncharacterized protein</fullName>
    </submittedName>
</protein>
<sequence length="76" mass="9242">MDNNYEKFKLLIEDKKEKYPNVCKLWKHHIDEKFKTFKITLERAITVLETIESKSDKDLPMETIAFLYFLFQENIP</sequence>
<organism evidence="1">
    <name type="scientific">viral metagenome</name>
    <dbReference type="NCBI Taxonomy" id="1070528"/>
    <lineage>
        <taxon>unclassified sequences</taxon>
        <taxon>metagenomes</taxon>
        <taxon>organismal metagenomes</taxon>
    </lineage>
</organism>
<proteinExistence type="predicted"/>